<comment type="caution">
    <text evidence="2">The sequence shown here is derived from an EMBL/GenBank/DDBJ whole genome shotgun (WGS) entry which is preliminary data.</text>
</comment>
<reference evidence="2 3" key="1">
    <citation type="journal article" date="2016" name="Nat. Commun.">
        <title>Thousands of microbial genomes shed light on interconnected biogeochemical processes in an aquifer system.</title>
        <authorList>
            <person name="Anantharaman K."/>
            <person name="Brown C.T."/>
            <person name="Hug L.A."/>
            <person name="Sharon I."/>
            <person name="Castelle C.J."/>
            <person name="Probst A.J."/>
            <person name="Thomas B.C."/>
            <person name="Singh A."/>
            <person name="Wilkins M.J."/>
            <person name="Karaoz U."/>
            <person name="Brodie E.L."/>
            <person name="Williams K.H."/>
            <person name="Hubbard S.S."/>
            <person name="Banfield J.F."/>
        </authorList>
    </citation>
    <scope>NUCLEOTIDE SEQUENCE [LARGE SCALE GENOMIC DNA]</scope>
</reference>
<dbReference type="AlphaFoldDB" id="A0A1F6GGE4"/>
<evidence type="ECO:0000256" key="1">
    <source>
        <dbReference type="SAM" id="SignalP"/>
    </source>
</evidence>
<accession>A0A1F6GGE4</accession>
<gene>
    <name evidence="2" type="ORF">A2527_10895</name>
</gene>
<proteinExistence type="predicted"/>
<name>A0A1F6GGE4_9PROT</name>
<protein>
    <recommendedName>
        <fullName evidence="4">Outer membrane protein beta-barrel domain-containing protein</fullName>
    </recommendedName>
</protein>
<evidence type="ECO:0000313" key="3">
    <source>
        <dbReference type="Proteomes" id="UP000178449"/>
    </source>
</evidence>
<dbReference type="STRING" id="1817772.A2527_10895"/>
<dbReference type="EMBL" id="MFNE01000004">
    <property type="protein sequence ID" value="OGG97165.1"/>
    <property type="molecule type" value="Genomic_DNA"/>
</dbReference>
<evidence type="ECO:0000313" key="2">
    <source>
        <dbReference type="EMBL" id="OGG97165.1"/>
    </source>
</evidence>
<keyword evidence="1" id="KW-0732">Signal</keyword>
<sequence>MKLLGLLIAAFLVWTPSGLAQQFVDAPPVFNNAPGGSGGGAGAAAFIKDRYHQINSGMVNYGFSNHPYKQYTGYDGFSQGAGPQGLFTNIGYLSVRPMDFLGYLKGWAWGLEVLNFSSSTESVTASYDAGTVPSVDMTANLVSVNGRLYFADVSTSTLQPFIGLGWGVIQGEFAAITLYGARTRTTFIGPTTFQTFGSNVIIGPQLGMLLELRNATSNQVKTSNDPFNQNGGAAQVLDFTGTMLNMTGYYRF</sequence>
<evidence type="ECO:0008006" key="4">
    <source>
        <dbReference type="Google" id="ProtNLM"/>
    </source>
</evidence>
<dbReference type="Proteomes" id="UP000178449">
    <property type="component" value="Unassembled WGS sequence"/>
</dbReference>
<organism evidence="2 3">
    <name type="scientific">Candidatus Lambdaproteobacteria bacterium RIFOXYD2_FULL_50_16</name>
    <dbReference type="NCBI Taxonomy" id="1817772"/>
    <lineage>
        <taxon>Bacteria</taxon>
        <taxon>Pseudomonadati</taxon>
        <taxon>Pseudomonadota</taxon>
        <taxon>Candidatus Lambdaproteobacteria</taxon>
    </lineage>
</organism>
<feature type="signal peptide" evidence="1">
    <location>
        <begin position="1"/>
        <end position="20"/>
    </location>
</feature>
<feature type="chain" id="PRO_5009524714" description="Outer membrane protein beta-barrel domain-containing protein" evidence="1">
    <location>
        <begin position="21"/>
        <end position="252"/>
    </location>
</feature>